<dbReference type="PRINTS" id="PR00421">
    <property type="entry name" value="THIOREDOXIN"/>
</dbReference>
<dbReference type="InterPro" id="IPR017937">
    <property type="entry name" value="Thioredoxin_CS"/>
</dbReference>
<dbReference type="EMBL" id="FXBN01000001">
    <property type="protein sequence ID" value="SMH27641.1"/>
    <property type="molecule type" value="Genomic_DNA"/>
</dbReference>
<dbReference type="Proteomes" id="UP000185713">
    <property type="component" value="Unassembled WGS sequence"/>
</dbReference>
<evidence type="ECO:0000256" key="1">
    <source>
        <dbReference type="ARBA" id="ARBA00022448"/>
    </source>
</evidence>
<dbReference type="PANTHER" id="PTHR45663:SF11">
    <property type="entry name" value="GEO12009P1"/>
    <property type="match status" value="1"/>
</dbReference>
<dbReference type="AlphaFoldDB" id="A0A1L9C731"/>
<dbReference type="FunFam" id="3.40.30.10:FF:000001">
    <property type="entry name" value="Thioredoxin"/>
    <property type="match status" value="1"/>
</dbReference>
<evidence type="ECO:0000259" key="5">
    <source>
        <dbReference type="PROSITE" id="PS51352"/>
    </source>
</evidence>
<dbReference type="Gene3D" id="3.40.30.10">
    <property type="entry name" value="Glutaredoxin"/>
    <property type="match status" value="1"/>
</dbReference>
<evidence type="ECO:0000256" key="4">
    <source>
        <dbReference type="ARBA" id="ARBA00023284"/>
    </source>
</evidence>
<dbReference type="Proteomes" id="UP000193969">
    <property type="component" value="Unassembled WGS sequence"/>
</dbReference>
<dbReference type="PANTHER" id="PTHR45663">
    <property type="entry name" value="GEO12009P1"/>
    <property type="match status" value="1"/>
</dbReference>
<dbReference type="NCBIfam" id="TIGR01068">
    <property type="entry name" value="thioredoxin"/>
    <property type="match status" value="1"/>
</dbReference>
<dbReference type="Proteomes" id="UP000278252">
    <property type="component" value="Unassembled WGS sequence"/>
</dbReference>
<dbReference type="OrthoDB" id="35385at2157"/>
<evidence type="ECO:0000313" key="9">
    <source>
        <dbReference type="Proteomes" id="UP000185713"/>
    </source>
</evidence>
<sequence length="141" mass="15682">MMGLGNFIKGLFGKGAPTMSTSEPVTETINTNLYKVNSLAFEQEVVKAETPVVVDCFAKWCAPCKKMAPMFEEVAAEYENQVKFVIIDLDKSKDIAKQYHVVGIPTLLLFDKGEVKEKLVGNTTKDKLKASIEEVFKIKSE</sequence>
<evidence type="ECO:0000313" key="6">
    <source>
        <dbReference type="EMBL" id="OJH50221.1"/>
    </source>
</evidence>
<keyword evidence="4" id="KW-0676">Redox-active center</keyword>
<dbReference type="EMBL" id="JWTK01000001">
    <property type="protein sequence ID" value="OJH50221.1"/>
    <property type="molecule type" value="Genomic_DNA"/>
</dbReference>
<dbReference type="InterPro" id="IPR013766">
    <property type="entry name" value="Thioredoxin_domain"/>
</dbReference>
<keyword evidence="10" id="KW-1185">Reference proteome</keyword>
<evidence type="ECO:0000313" key="7">
    <source>
        <dbReference type="EMBL" id="RNI11328.1"/>
    </source>
</evidence>
<organism evidence="6 9">
    <name type="scientific">Methanohalophilus portucalensis FDF-1</name>
    <dbReference type="NCBI Taxonomy" id="523843"/>
    <lineage>
        <taxon>Archaea</taxon>
        <taxon>Methanobacteriati</taxon>
        <taxon>Methanobacteriota</taxon>
        <taxon>Stenosarchaea group</taxon>
        <taxon>Methanomicrobia</taxon>
        <taxon>Methanosarcinales</taxon>
        <taxon>Methanosarcinaceae</taxon>
        <taxon>Methanohalophilus</taxon>
    </lineage>
</organism>
<dbReference type="InterPro" id="IPR005746">
    <property type="entry name" value="Thioredoxin"/>
</dbReference>
<dbReference type="PROSITE" id="PS51352">
    <property type="entry name" value="THIOREDOXIN_2"/>
    <property type="match status" value="1"/>
</dbReference>
<accession>A0A1L9C731</accession>
<proteinExistence type="predicted"/>
<evidence type="ECO:0000313" key="10">
    <source>
        <dbReference type="Proteomes" id="UP000193969"/>
    </source>
</evidence>
<evidence type="ECO:0000313" key="11">
    <source>
        <dbReference type="Proteomes" id="UP000278252"/>
    </source>
</evidence>
<dbReference type="RefSeq" id="WP_084006215.1">
    <property type="nucleotide sequence ID" value="NZ_FXBN01000001.1"/>
</dbReference>
<evidence type="ECO:0000313" key="8">
    <source>
        <dbReference type="EMBL" id="SMH27641.1"/>
    </source>
</evidence>
<reference evidence="10" key="2">
    <citation type="submission" date="2017-04" db="EMBL/GenBank/DDBJ databases">
        <authorList>
            <person name="Varghese N."/>
            <person name="Submissions S."/>
        </authorList>
    </citation>
    <scope>NUCLEOTIDE SEQUENCE [LARGE SCALE GENOMIC DNA]</scope>
    <source>
        <strain evidence="10">FDF-1</strain>
    </source>
</reference>
<dbReference type="Pfam" id="PF00085">
    <property type="entry name" value="Thioredoxin"/>
    <property type="match status" value="1"/>
</dbReference>
<reference evidence="7 11" key="4">
    <citation type="submission" date="2018-10" db="EMBL/GenBank/DDBJ databases">
        <title>Cultivation of a novel Methanohalophilus strain from Kebrit Deep of the Red Sea and a genomic comparison of members of the genus Methanohalophilus.</title>
        <authorList>
            <person name="Guan Y."/>
            <person name="Ngugi D.K."/>
            <person name="Stingl U."/>
        </authorList>
    </citation>
    <scope>NUCLEOTIDE SEQUENCE [LARGE SCALE GENOMIC DNA]</scope>
    <source>
        <strain evidence="7 11">DSM 7471</strain>
    </source>
</reference>
<dbReference type="InterPro" id="IPR036249">
    <property type="entry name" value="Thioredoxin-like_sf"/>
</dbReference>
<reference evidence="8" key="3">
    <citation type="submission" date="2017-04" db="EMBL/GenBank/DDBJ databases">
        <authorList>
            <person name="Afonso C.L."/>
            <person name="Miller P.J."/>
            <person name="Scott M.A."/>
            <person name="Spackman E."/>
            <person name="Goraichik I."/>
            <person name="Dimitrov K.M."/>
            <person name="Suarez D.L."/>
            <person name="Swayne D.E."/>
        </authorList>
    </citation>
    <scope>NUCLEOTIDE SEQUENCE [LARGE SCALE GENOMIC DNA]</scope>
    <source>
        <strain evidence="8">FDF-1</strain>
    </source>
</reference>
<evidence type="ECO:0000256" key="2">
    <source>
        <dbReference type="ARBA" id="ARBA00022982"/>
    </source>
</evidence>
<dbReference type="SUPFAM" id="SSF52833">
    <property type="entry name" value="Thioredoxin-like"/>
    <property type="match status" value="1"/>
</dbReference>
<keyword evidence="1" id="KW-0813">Transport</keyword>
<name>A0A1L9C731_9EURY</name>
<dbReference type="STRING" id="523843.SAMN06264941_0010"/>
<dbReference type="PROSITE" id="PS00194">
    <property type="entry name" value="THIOREDOXIN_1"/>
    <property type="match status" value="1"/>
</dbReference>
<keyword evidence="3" id="KW-1015">Disulfide bond</keyword>
<dbReference type="GO" id="GO:0005737">
    <property type="term" value="C:cytoplasm"/>
    <property type="evidence" value="ECO:0007669"/>
    <property type="project" value="TreeGrafter"/>
</dbReference>
<feature type="domain" description="Thioredoxin" evidence="5">
    <location>
        <begin position="10"/>
        <end position="137"/>
    </location>
</feature>
<keyword evidence="2" id="KW-0249">Electron transport</keyword>
<evidence type="ECO:0000256" key="3">
    <source>
        <dbReference type="ARBA" id="ARBA00023157"/>
    </source>
</evidence>
<protein>
    <submittedName>
        <fullName evidence="6">Thioredoxin</fullName>
    </submittedName>
</protein>
<dbReference type="CDD" id="cd02947">
    <property type="entry name" value="TRX_family"/>
    <property type="match status" value="1"/>
</dbReference>
<dbReference type="GO" id="GO:0015035">
    <property type="term" value="F:protein-disulfide reductase activity"/>
    <property type="evidence" value="ECO:0007669"/>
    <property type="project" value="InterPro"/>
</dbReference>
<dbReference type="EMBL" id="RJJH01000011">
    <property type="protein sequence ID" value="RNI11328.1"/>
    <property type="molecule type" value="Genomic_DNA"/>
</dbReference>
<reference evidence="6 9" key="1">
    <citation type="submission" date="2014-12" db="EMBL/GenBank/DDBJ databases">
        <title>The genome sequence of Methanohalophilus portucalensis strain FDF1.</title>
        <authorList>
            <person name="Lai M.-C."/>
            <person name="Lai S.-J."/>
        </authorList>
    </citation>
    <scope>NUCLEOTIDE SEQUENCE [LARGE SCALE GENOMIC DNA]</scope>
    <source>
        <strain evidence="6 9">FDF-1</strain>
    </source>
</reference>
<gene>
    <name evidence="7" type="primary">trxA</name>
    <name evidence="7" type="ORF">EFE41_07195</name>
    <name evidence="6" type="ORF">MPF_0009</name>
    <name evidence="8" type="ORF">SAMN06264941_0010</name>
</gene>